<dbReference type="GO" id="GO:0005829">
    <property type="term" value="C:cytosol"/>
    <property type="evidence" value="ECO:0007669"/>
    <property type="project" value="TreeGrafter"/>
</dbReference>
<protein>
    <recommendedName>
        <fullName evidence="2">HTH cro/C1-type domain-containing protein</fullName>
    </recommendedName>
</protein>
<dbReference type="PROSITE" id="PS50943">
    <property type="entry name" value="HTH_CROC1"/>
    <property type="match status" value="1"/>
</dbReference>
<dbReference type="InterPro" id="IPR001387">
    <property type="entry name" value="Cro/C1-type_HTH"/>
</dbReference>
<sequence>MIHFVIMTTGEAIRRWRLYRHFTQAALAERSGLSRPNLSAIENGGRDLMLGTLRRLADALEIQPGVLADGGLPADLQAPPLSRESLEKTARALAGEKGALSKREQSLARDFRLLIRRQSKAKDFGKYLPRTSRKEQAAWSRLKSLLTREDFLNLLARIEKARQRQGKTI</sequence>
<accession>A0A2H0LNI0</accession>
<proteinExistence type="predicted"/>
<dbReference type="Proteomes" id="UP000230859">
    <property type="component" value="Unassembled WGS sequence"/>
</dbReference>
<gene>
    <name evidence="3" type="ORF">COV74_07115</name>
</gene>
<dbReference type="Pfam" id="PF01381">
    <property type="entry name" value="HTH_3"/>
    <property type="match status" value="1"/>
</dbReference>
<dbReference type="SUPFAM" id="SSF47413">
    <property type="entry name" value="lambda repressor-like DNA-binding domains"/>
    <property type="match status" value="1"/>
</dbReference>
<comment type="caution">
    <text evidence="3">The sequence shown here is derived from an EMBL/GenBank/DDBJ whole genome shotgun (WGS) entry which is preliminary data.</text>
</comment>
<reference evidence="3 4" key="1">
    <citation type="submission" date="2017-09" db="EMBL/GenBank/DDBJ databases">
        <title>Depth-based differentiation of microbial function through sediment-hosted aquifers and enrichment of novel symbionts in the deep terrestrial subsurface.</title>
        <authorList>
            <person name="Probst A.J."/>
            <person name="Ladd B."/>
            <person name="Jarett J.K."/>
            <person name="Geller-Mcgrath D.E."/>
            <person name="Sieber C.M."/>
            <person name="Emerson J.B."/>
            <person name="Anantharaman K."/>
            <person name="Thomas B.C."/>
            <person name="Malmstrom R."/>
            <person name="Stieglmeier M."/>
            <person name="Klingl A."/>
            <person name="Woyke T."/>
            <person name="Ryan C.M."/>
            <person name="Banfield J.F."/>
        </authorList>
    </citation>
    <scope>NUCLEOTIDE SEQUENCE [LARGE SCALE GENOMIC DNA]</scope>
    <source>
        <strain evidence="3">CG11_big_fil_rev_8_21_14_0_20_45_26</strain>
    </source>
</reference>
<name>A0A2H0LNI0_9BACT</name>
<evidence type="ECO:0000313" key="4">
    <source>
        <dbReference type="Proteomes" id="UP000230859"/>
    </source>
</evidence>
<dbReference type="AlphaFoldDB" id="A0A2H0LNI0"/>
<dbReference type="InterPro" id="IPR010982">
    <property type="entry name" value="Lambda_DNA-bd_dom_sf"/>
</dbReference>
<dbReference type="InterPro" id="IPR050807">
    <property type="entry name" value="TransReg_Diox_bact_type"/>
</dbReference>
<dbReference type="Gene3D" id="1.10.260.40">
    <property type="entry name" value="lambda repressor-like DNA-binding domains"/>
    <property type="match status" value="1"/>
</dbReference>
<dbReference type="GO" id="GO:0003700">
    <property type="term" value="F:DNA-binding transcription factor activity"/>
    <property type="evidence" value="ECO:0007669"/>
    <property type="project" value="TreeGrafter"/>
</dbReference>
<dbReference type="PANTHER" id="PTHR46797">
    <property type="entry name" value="HTH-TYPE TRANSCRIPTIONAL REGULATOR"/>
    <property type="match status" value="1"/>
</dbReference>
<evidence type="ECO:0000256" key="1">
    <source>
        <dbReference type="ARBA" id="ARBA00023125"/>
    </source>
</evidence>
<organism evidence="3 4">
    <name type="scientific">Candidatus Abzuiibacterium crystallinum</name>
    <dbReference type="NCBI Taxonomy" id="1974748"/>
    <lineage>
        <taxon>Bacteria</taxon>
        <taxon>Pseudomonadati</taxon>
        <taxon>Candidatus Omnitrophota</taxon>
        <taxon>Candidatus Abzuiibacterium</taxon>
    </lineage>
</organism>
<feature type="domain" description="HTH cro/C1-type" evidence="2">
    <location>
        <begin position="13"/>
        <end position="67"/>
    </location>
</feature>
<keyword evidence="1" id="KW-0238">DNA-binding</keyword>
<evidence type="ECO:0000313" key="3">
    <source>
        <dbReference type="EMBL" id="PIQ85931.1"/>
    </source>
</evidence>
<evidence type="ECO:0000259" key="2">
    <source>
        <dbReference type="PROSITE" id="PS50943"/>
    </source>
</evidence>
<dbReference type="PANTHER" id="PTHR46797:SF1">
    <property type="entry name" value="METHYLPHOSPHONATE SYNTHASE"/>
    <property type="match status" value="1"/>
</dbReference>
<dbReference type="GO" id="GO:0003677">
    <property type="term" value="F:DNA binding"/>
    <property type="evidence" value="ECO:0007669"/>
    <property type="project" value="UniProtKB-KW"/>
</dbReference>
<dbReference type="SMART" id="SM00530">
    <property type="entry name" value="HTH_XRE"/>
    <property type="match status" value="1"/>
</dbReference>
<dbReference type="EMBL" id="PCVY01000058">
    <property type="protein sequence ID" value="PIQ85931.1"/>
    <property type="molecule type" value="Genomic_DNA"/>
</dbReference>
<dbReference type="CDD" id="cd00093">
    <property type="entry name" value="HTH_XRE"/>
    <property type="match status" value="1"/>
</dbReference>